<dbReference type="NCBIfam" id="TIGR01614">
    <property type="entry name" value="PME_inhib"/>
    <property type="match status" value="1"/>
</dbReference>
<dbReference type="Gene3D" id="1.20.140.40">
    <property type="entry name" value="Invertase/pectin methylesterase inhibitor family protein"/>
    <property type="match status" value="1"/>
</dbReference>
<keyword evidence="1 2" id="KW-0732">Signal</keyword>
<name>A0AAW2WDK5_9LAMI</name>
<dbReference type="InterPro" id="IPR035513">
    <property type="entry name" value="Invertase/methylesterase_inhib"/>
</dbReference>
<reference evidence="4" key="2">
    <citation type="journal article" date="2024" name="Plant">
        <title>Genomic evolution and insights into agronomic trait innovations of Sesamum species.</title>
        <authorList>
            <person name="Miao H."/>
            <person name="Wang L."/>
            <person name="Qu L."/>
            <person name="Liu H."/>
            <person name="Sun Y."/>
            <person name="Le M."/>
            <person name="Wang Q."/>
            <person name="Wei S."/>
            <person name="Zheng Y."/>
            <person name="Lin W."/>
            <person name="Duan Y."/>
            <person name="Cao H."/>
            <person name="Xiong S."/>
            <person name="Wang X."/>
            <person name="Wei L."/>
            <person name="Li C."/>
            <person name="Ma Q."/>
            <person name="Ju M."/>
            <person name="Zhao R."/>
            <person name="Li G."/>
            <person name="Mu C."/>
            <person name="Tian Q."/>
            <person name="Mei H."/>
            <person name="Zhang T."/>
            <person name="Gao T."/>
            <person name="Zhang H."/>
        </authorList>
    </citation>
    <scope>NUCLEOTIDE SEQUENCE</scope>
    <source>
        <strain evidence="4">KEN1</strain>
    </source>
</reference>
<dbReference type="InterPro" id="IPR006501">
    <property type="entry name" value="Pectinesterase_inhib_dom"/>
</dbReference>
<reference evidence="4" key="1">
    <citation type="submission" date="2020-06" db="EMBL/GenBank/DDBJ databases">
        <authorList>
            <person name="Li T."/>
            <person name="Hu X."/>
            <person name="Zhang T."/>
            <person name="Song X."/>
            <person name="Zhang H."/>
            <person name="Dai N."/>
            <person name="Sheng W."/>
            <person name="Hou X."/>
            <person name="Wei L."/>
        </authorList>
    </citation>
    <scope>NUCLEOTIDE SEQUENCE</scope>
    <source>
        <strain evidence="4">KEN1</strain>
        <tissue evidence="4">Leaf</tissue>
    </source>
</reference>
<sequence>MASLSYHEILTILIASVVAVSVAAAYQECSNQKSVKDYCSVTSFPDLCYNSLVPKIGSGITQPQEIYNQSAELALAEVSKASLGFAVDGTLQQLIVGKTSNRSALQALEICRVLFSLALDNINTSLSWSDVTIPENRDGIRTWLGAADADLETCQDGFNDFSYEIRDLIAENLKNSTEYIINSIDIITEIDRCASSTMEGNKNCYKGDHNPYCMSIKGRRLLQAAGPNVANSDVVMAKGGSGN</sequence>
<dbReference type="InterPro" id="IPR051955">
    <property type="entry name" value="PME_Inhibitor"/>
</dbReference>
<dbReference type="CDD" id="cd15798">
    <property type="entry name" value="PMEI-like_3"/>
    <property type="match status" value="1"/>
</dbReference>
<evidence type="ECO:0000256" key="2">
    <source>
        <dbReference type="SAM" id="SignalP"/>
    </source>
</evidence>
<dbReference type="PANTHER" id="PTHR31080:SF296">
    <property type="entry name" value="OS05G0360900 PROTEIN"/>
    <property type="match status" value="1"/>
</dbReference>
<gene>
    <name evidence="4" type="ORF">Slati_2281100</name>
</gene>
<protein>
    <recommendedName>
        <fullName evidence="3">Pectinesterase inhibitor domain-containing protein</fullName>
    </recommendedName>
</protein>
<proteinExistence type="predicted"/>
<dbReference type="SMART" id="SM00856">
    <property type="entry name" value="PMEI"/>
    <property type="match status" value="1"/>
</dbReference>
<dbReference type="PANTHER" id="PTHR31080">
    <property type="entry name" value="PECTINESTERASE INHIBITOR-LIKE"/>
    <property type="match status" value="1"/>
</dbReference>
<organism evidence="4">
    <name type="scientific">Sesamum latifolium</name>
    <dbReference type="NCBI Taxonomy" id="2727402"/>
    <lineage>
        <taxon>Eukaryota</taxon>
        <taxon>Viridiplantae</taxon>
        <taxon>Streptophyta</taxon>
        <taxon>Embryophyta</taxon>
        <taxon>Tracheophyta</taxon>
        <taxon>Spermatophyta</taxon>
        <taxon>Magnoliopsida</taxon>
        <taxon>eudicotyledons</taxon>
        <taxon>Gunneridae</taxon>
        <taxon>Pentapetalae</taxon>
        <taxon>asterids</taxon>
        <taxon>lamiids</taxon>
        <taxon>Lamiales</taxon>
        <taxon>Pedaliaceae</taxon>
        <taxon>Sesamum</taxon>
    </lineage>
</organism>
<comment type="caution">
    <text evidence="4">The sequence shown here is derived from an EMBL/GenBank/DDBJ whole genome shotgun (WGS) entry which is preliminary data.</text>
</comment>
<evidence type="ECO:0000259" key="3">
    <source>
        <dbReference type="SMART" id="SM00856"/>
    </source>
</evidence>
<dbReference type="GO" id="GO:0004857">
    <property type="term" value="F:enzyme inhibitor activity"/>
    <property type="evidence" value="ECO:0007669"/>
    <property type="project" value="InterPro"/>
</dbReference>
<dbReference type="EMBL" id="JACGWN010000008">
    <property type="protein sequence ID" value="KAL0437981.1"/>
    <property type="molecule type" value="Genomic_DNA"/>
</dbReference>
<dbReference type="Pfam" id="PF04043">
    <property type="entry name" value="PMEI"/>
    <property type="match status" value="1"/>
</dbReference>
<dbReference type="SUPFAM" id="SSF101148">
    <property type="entry name" value="Plant invertase/pectin methylesterase inhibitor"/>
    <property type="match status" value="1"/>
</dbReference>
<accession>A0AAW2WDK5</accession>
<feature type="domain" description="Pectinesterase inhibitor" evidence="3">
    <location>
        <begin position="30"/>
        <end position="186"/>
    </location>
</feature>
<evidence type="ECO:0000256" key="1">
    <source>
        <dbReference type="ARBA" id="ARBA00022729"/>
    </source>
</evidence>
<feature type="chain" id="PRO_5043935159" description="Pectinesterase inhibitor domain-containing protein" evidence="2">
    <location>
        <begin position="26"/>
        <end position="243"/>
    </location>
</feature>
<evidence type="ECO:0000313" key="4">
    <source>
        <dbReference type="EMBL" id="KAL0437981.1"/>
    </source>
</evidence>
<feature type="signal peptide" evidence="2">
    <location>
        <begin position="1"/>
        <end position="25"/>
    </location>
</feature>
<dbReference type="AlphaFoldDB" id="A0AAW2WDK5"/>